<dbReference type="EMBL" id="MU001685">
    <property type="protein sequence ID" value="KAF2455994.1"/>
    <property type="molecule type" value="Genomic_DNA"/>
</dbReference>
<evidence type="ECO:0000256" key="6">
    <source>
        <dbReference type="ARBA" id="ARBA00023001"/>
    </source>
</evidence>
<dbReference type="FunFam" id="3.20.20.80:FF:000124">
    <property type="entry name" value="Exported cellulase"/>
    <property type="match status" value="1"/>
</dbReference>
<feature type="chain" id="PRO_5025380028" description="Endoglucanase EG-II" evidence="14">
    <location>
        <begin position="16"/>
        <end position="363"/>
    </location>
</feature>
<sequence>MKSLIIFALAAGSAARPSHVRRSLHSSLAPPNGSSSAGKVQYGGVNIAGFDFGCVIEGACDLTDTFDIASDGNGVEQMDHFVQDLGLNVFRLPVGWQFLVNDQLGGQLDDTNAASYDALVQGCLDSGSELCIIDIHNYARWDGGIVGQGGPEDDDLVSLWSQLAEKYADEGKVVFGVMNEPHDIPDIETWAETVQKVVTAIREAGATSQMILLPGNDFTSAANFVDNGSGAALMQVTNPDGSTDGLIFDVHKYLDEDNSGTHTDCVTNNIDEAFSPLADWLRENSRMAFLSESGGGNTDSCLQYMCEQLDFLNDNSDVYLGWTGWSAGGFDQEYELVETPVQNGDSWEDAPLMTQCVAGKFSS</sequence>
<evidence type="ECO:0000256" key="14">
    <source>
        <dbReference type="SAM" id="SignalP"/>
    </source>
</evidence>
<dbReference type="Gene3D" id="3.20.20.80">
    <property type="entry name" value="Glycosidases"/>
    <property type="match status" value="1"/>
</dbReference>
<evidence type="ECO:0000256" key="4">
    <source>
        <dbReference type="ARBA" id="ARBA00022729"/>
    </source>
</evidence>
<proteinExistence type="inferred from homology"/>
<keyword evidence="10" id="KW-0624">Polysaccharide degradation</keyword>
<keyword evidence="17" id="KW-1185">Reference proteome</keyword>
<dbReference type="EC" id="3.2.1.4" evidence="3"/>
<evidence type="ECO:0000259" key="15">
    <source>
        <dbReference type="Pfam" id="PF00150"/>
    </source>
</evidence>
<keyword evidence="7" id="KW-0119">Carbohydrate metabolism</keyword>
<dbReference type="PANTHER" id="PTHR34142">
    <property type="entry name" value="ENDO-BETA-1,4-GLUCANASE A"/>
    <property type="match status" value="1"/>
</dbReference>
<evidence type="ECO:0000256" key="12">
    <source>
        <dbReference type="ARBA" id="ARBA00074271"/>
    </source>
</evidence>
<protein>
    <recommendedName>
        <fullName evidence="12">Endoglucanase EG-II</fullName>
        <ecNumber evidence="3">3.2.1.4</ecNumber>
    </recommendedName>
</protein>
<evidence type="ECO:0000256" key="5">
    <source>
        <dbReference type="ARBA" id="ARBA00022801"/>
    </source>
</evidence>
<evidence type="ECO:0000256" key="2">
    <source>
        <dbReference type="ARBA" id="ARBA00005641"/>
    </source>
</evidence>
<comment type="similarity">
    <text evidence="2 13">Belongs to the glycosyl hydrolase 5 (cellulase A) family.</text>
</comment>
<evidence type="ECO:0000256" key="7">
    <source>
        <dbReference type="ARBA" id="ARBA00023277"/>
    </source>
</evidence>
<dbReference type="Proteomes" id="UP000799766">
    <property type="component" value="Unassembled WGS sequence"/>
</dbReference>
<evidence type="ECO:0000256" key="13">
    <source>
        <dbReference type="RuleBase" id="RU361153"/>
    </source>
</evidence>
<dbReference type="InterPro" id="IPR017853">
    <property type="entry name" value="GH"/>
</dbReference>
<reference evidence="16" key="1">
    <citation type="journal article" date="2020" name="Stud. Mycol.">
        <title>101 Dothideomycetes genomes: a test case for predicting lifestyles and emergence of pathogens.</title>
        <authorList>
            <person name="Haridas S."/>
            <person name="Albert R."/>
            <person name="Binder M."/>
            <person name="Bloem J."/>
            <person name="Labutti K."/>
            <person name="Salamov A."/>
            <person name="Andreopoulos B."/>
            <person name="Baker S."/>
            <person name="Barry K."/>
            <person name="Bills G."/>
            <person name="Bluhm B."/>
            <person name="Cannon C."/>
            <person name="Castanera R."/>
            <person name="Culley D."/>
            <person name="Daum C."/>
            <person name="Ezra D."/>
            <person name="Gonzalez J."/>
            <person name="Henrissat B."/>
            <person name="Kuo A."/>
            <person name="Liang C."/>
            <person name="Lipzen A."/>
            <person name="Lutzoni F."/>
            <person name="Magnuson J."/>
            <person name="Mondo S."/>
            <person name="Nolan M."/>
            <person name="Ohm R."/>
            <person name="Pangilinan J."/>
            <person name="Park H.-J."/>
            <person name="Ramirez L."/>
            <person name="Alfaro M."/>
            <person name="Sun H."/>
            <person name="Tritt A."/>
            <person name="Yoshinaga Y."/>
            <person name="Zwiers L.-H."/>
            <person name="Turgeon B."/>
            <person name="Goodwin S."/>
            <person name="Spatafora J."/>
            <person name="Crous P."/>
            <person name="Grigoriev I."/>
        </authorList>
    </citation>
    <scope>NUCLEOTIDE SEQUENCE</scope>
    <source>
        <strain evidence="16">ATCC 16933</strain>
    </source>
</reference>
<keyword evidence="5 13" id="KW-0378">Hydrolase</keyword>
<dbReference type="GO" id="GO:0008810">
    <property type="term" value="F:cellulase activity"/>
    <property type="evidence" value="ECO:0007669"/>
    <property type="project" value="UniProtKB-EC"/>
</dbReference>
<dbReference type="AlphaFoldDB" id="A0A6A6NWW5"/>
<gene>
    <name evidence="16" type="ORF">BDY21DRAFT_373076</name>
</gene>
<evidence type="ECO:0000256" key="3">
    <source>
        <dbReference type="ARBA" id="ARBA00012601"/>
    </source>
</evidence>
<keyword evidence="4 14" id="KW-0732">Signal</keyword>
<evidence type="ECO:0000256" key="10">
    <source>
        <dbReference type="ARBA" id="ARBA00023326"/>
    </source>
</evidence>
<comment type="catalytic activity">
    <reaction evidence="1">
        <text>Endohydrolysis of (1-&gt;4)-beta-D-glucosidic linkages in cellulose, lichenin and cereal beta-D-glucans.</text>
        <dbReference type="EC" id="3.2.1.4"/>
    </reaction>
</comment>
<dbReference type="GO" id="GO:0030245">
    <property type="term" value="P:cellulose catabolic process"/>
    <property type="evidence" value="ECO:0007669"/>
    <property type="project" value="UniProtKB-KW"/>
</dbReference>
<dbReference type="PROSITE" id="PS00659">
    <property type="entry name" value="GLYCOSYL_HYDROL_F5"/>
    <property type="match status" value="1"/>
</dbReference>
<dbReference type="Pfam" id="PF00150">
    <property type="entry name" value="Cellulase"/>
    <property type="match status" value="1"/>
</dbReference>
<dbReference type="OrthoDB" id="5823761at2759"/>
<name>A0A6A6NWW5_9PEZI</name>
<dbReference type="InterPro" id="IPR001547">
    <property type="entry name" value="Glyco_hydro_5"/>
</dbReference>
<organism evidence="16 17">
    <name type="scientific">Lineolata rhizophorae</name>
    <dbReference type="NCBI Taxonomy" id="578093"/>
    <lineage>
        <taxon>Eukaryota</taxon>
        <taxon>Fungi</taxon>
        <taxon>Dikarya</taxon>
        <taxon>Ascomycota</taxon>
        <taxon>Pezizomycotina</taxon>
        <taxon>Dothideomycetes</taxon>
        <taxon>Dothideomycetes incertae sedis</taxon>
        <taxon>Lineolatales</taxon>
        <taxon>Lineolataceae</taxon>
        <taxon>Lineolata</taxon>
    </lineage>
</organism>
<keyword evidence="8" id="KW-0873">Pyrrolidone carboxylic acid</keyword>
<feature type="signal peptide" evidence="14">
    <location>
        <begin position="1"/>
        <end position="15"/>
    </location>
</feature>
<feature type="domain" description="Glycoside hydrolase family 5" evidence="15">
    <location>
        <begin position="74"/>
        <end position="327"/>
    </location>
</feature>
<evidence type="ECO:0000256" key="8">
    <source>
        <dbReference type="ARBA" id="ARBA00023283"/>
    </source>
</evidence>
<dbReference type="InterPro" id="IPR018087">
    <property type="entry name" value="Glyco_hydro_5_CS"/>
</dbReference>
<evidence type="ECO:0000256" key="9">
    <source>
        <dbReference type="ARBA" id="ARBA00023295"/>
    </source>
</evidence>
<comment type="function">
    <text evidence="11">Endoglucanase (EG) that cleaves the internal beta-1,4-glucosidic bonds in cellulose. The degradation of cellulose involves an interplay between different cellulolytic enzymes. Hydrolysis starts with EGs, which cut internal glycosidic linkages to reduce the polymerization degree of the substrate and creates new chain ends for exocellobiohydrolases (CBHs). The CBH release the disaccharide cellobiose from the non-reducing end of the cellulose polymer chain. Finally, beta-1,4-glucosidases hydrolyze the cellobiose and other short cello-oligosaccharides into glucose units.</text>
</comment>
<keyword evidence="9 13" id="KW-0326">Glycosidase</keyword>
<evidence type="ECO:0000313" key="17">
    <source>
        <dbReference type="Proteomes" id="UP000799766"/>
    </source>
</evidence>
<accession>A0A6A6NWW5</accession>
<evidence type="ECO:0000313" key="16">
    <source>
        <dbReference type="EMBL" id="KAF2455994.1"/>
    </source>
</evidence>
<dbReference type="SUPFAM" id="SSF51445">
    <property type="entry name" value="(Trans)glycosidases"/>
    <property type="match status" value="1"/>
</dbReference>
<keyword evidence="6" id="KW-0136">Cellulose degradation</keyword>
<evidence type="ECO:0000256" key="1">
    <source>
        <dbReference type="ARBA" id="ARBA00000966"/>
    </source>
</evidence>
<dbReference type="PANTHER" id="PTHR34142:SF5">
    <property type="entry name" value="CBM1 DOMAIN-CONTAINING PROTEIN"/>
    <property type="match status" value="1"/>
</dbReference>
<evidence type="ECO:0000256" key="11">
    <source>
        <dbReference type="ARBA" id="ARBA00059691"/>
    </source>
</evidence>